<dbReference type="EMBL" id="VWLE01001048">
    <property type="protein sequence ID" value="KAA3930150.1"/>
    <property type="molecule type" value="Genomic_DNA"/>
</dbReference>
<dbReference type="SMART" id="SM01217">
    <property type="entry name" value="Fn3_like"/>
    <property type="match status" value="1"/>
</dbReference>
<proteinExistence type="inferred from homology"/>
<comment type="similarity">
    <text evidence="1">Belongs to the glycosyl hydrolase 3 family.</text>
</comment>
<dbReference type="Pfam" id="PF14310">
    <property type="entry name" value="Fn3-like"/>
    <property type="match status" value="1"/>
</dbReference>
<evidence type="ECO:0000313" key="5">
    <source>
        <dbReference type="Proteomes" id="UP000323717"/>
    </source>
</evidence>
<feature type="non-terminal residue" evidence="4">
    <location>
        <position position="1"/>
    </location>
</feature>
<dbReference type="InterPro" id="IPR036881">
    <property type="entry name" value="Glyco_hydro_3_C_sf"/>
</dbReference>
<dbReference type="GO" id="GO:0005975">
    <property type="term" value="P:carbohydrate metabolic process"/>
    <property type="evidence" value="ECO:0007669"/>
    <property type="project" value="InterPro"/>
</dbReference>
<evidence type="ECO:0000259" key="3">
    <source>
        <dbReference type="SMART" id="SM01217"/>
    </source>
</evidence>
<keyword evidence="2 4" id="KW-0378">Hydrolase</keyword>
<dbReference type="Gene3D" id="2.60.40.10">
    <property type="entry name" value="Immunoglobulins"/>
    <property type="match status" value="1"/>
</dbReference>
<dbReference type="InterPro" id="IPR050288">
    <property type="entry name" value="Cellulose_deg_GH3"/>
</dbReference>
<evidence type="ECO:0000256" key="2">
    <source>
        <dbReference type="ARBA" id="ARBA00022801"/>
    </source>
</evidence>
<dbReference type="PANTHER" id="PTHR42715:SF10">
    <property type="entry name" value="BETA-GLUCOSIDASE"/>
    <property type="match status" value="1"/>
</dbReference>
<dbReference type="AlphaFoldDB" id="A0A5M5BNB9"/>
<evidence type="ECO:0000256" key="1">
    <source>
        <dbReference type="ARBA" id="ARBA00005336"/>
    </source>
</evidence>
<comment type="caution">
    <text evidence="4">The sequence shown here is derived from an EMBL/GenBank/DDBJ whole genome shotgun (WGS) entry which is preliminary data.</text>
</comment>
<dbReference type="Gene3D" id="3.40.50.1700">
    <property type="entry name" value="Glycoside hydrolase family 3 C-terminal domain"/>
    <property type="match status" value="1"/>
</dbReference>
<dbReference type="PANTHER" id="PTHR42715">
    <property type="entry name" value="BETA-GLUCOSIDASE"/>
    <property type="match status" value="1"/>
</dbReference>
<dbReference type="InterPro" id="IPR026891">
    <property type="entry name" value="Fn3-like"/>
</dbReference>
<reference evidence="4 5" key="1">
    <citation type="journal article" date="2019" name="Nat. Med.">
        <title>A library of human gut bacterial isolates paired with longitudinal multiomics data enables mechanistic microbiome research.</title>
        <authorList>
            <person name="Poyet M."/>
            <person name="Groussin M."/>
            <person name="Gibbons S.M."/>
            <person name="Avila-Pacheco J."/>
            <person name="Jiang X."/>
            <person name="Kearney S.M."/>
            <person name="Perrotta A.R."/>
            <person name="Berdy B."/>
            <person name="Zhao S."/>
            <person name="Lieberman T.D."/>
            <person name="Swanson P.K."/>
            <person name="Smith M."/>
            <person name="Roesemann S."/>
            <person name="Alexander J.E."/>
            <person name="Rich S.A."/>
            <person name="Livny J."/>
            <person name="Vlamakis H."/>
            <person name="Clish C."/>
            <person name="Bullock K."/>
            <person name="Deik A."/>
            <person name="Scott J."/>
            <person name="Pierce K.A."/>
            <person name="Xavier R.J."/>
            <person name="Alm E.J."/>
        </authorList>
    </citation>
    <scope>NUCLEOTIDE SEQUENCE [LARGE SCALE GENOMIC DNA]</scope>
    <source>
        <strain evidence="4 5">BIOML-A163</strain>
    </source>
</reference>
<feature type="domain" description="Fibronectin type III-like" evidence="3">
    <location>
        <begin position="161"/>
        <end position="230"/>
    </location>
</feature>
<organism evidence="4 5">
    <name type="scientific">Bacteroides ovatus</name>
    <dbReference type="NCBI Taxonomy" id="28116"/>
    <lineage>
        <taxon>Bacteria</taxon>
        <taxon>Pseudomonadati</taxon>
        <taxon>Bacteroidota</taxon>
        <taxon>Bacteroidia</taxon>
        <taxon>Bacteroidales</taxon>
        <taxon>Bacteroidaceae</taxon>
        <taxon>Bacteroides</taxon>
    </lineage>
</organism>
<protein>
    <submittedName>
        <fullName evidence="4">Glycoside hydrolase family 3 protein</fullName>
    </submittedName>
</protein>
<name>A0A5M5BNB9_BACOV</name>
<dbReference type="InterPro" id="IPR013783">
    <property type="entry name" value="Ig-like_fold"/>
</dbReference>
<dbReference type="InterPro" id="IPR002772">
    <property type="entry name" value="Glyco_hydro_3_C"/>
</dbReference>
<dbReference type="Proteomes" id="UP000323717">
    <property type="component" value="Unassembled WGS sequence"/>
</dbReference>
<evidence type="ECO:0000313" key="4">
    <source>
        <dbReference type="EMBL" id="KAA3930150.1"/>
    </source>
</evidence>
<dbReference type="GO" id="GO:0004553">
    <property type="term" value="F:hydrolase activity, hydrolyzing O-glycosyl compounds"/>
    <property type="evidence" value="ECO:0007669"/>
    <property type="project" value="InterPro"/>
</dbReference>
<gene>
    <name evidence="4" type="ORF">F3D71_31945</name>
</gene>
<dbReference type="Pfam" id="PF01915">
    <property type="entry name" value="Glyco_hydro_3_C"/>
    <property type="match status" value="1"/>
</dbReference>
<dbReference type="SUPFAM" id="SSF52279">
    <property type="entry name" value="Beta-D-glucan exohydrolase, C-terminal domain"/>
    <property type="match status" value="1"/>
</dbReference>
<accession>A0A5M5BNB9</accession>
<sequence>SDPGFKGGDRTEIELPAIQREVLALLKKNGKKTVFVNFSGSAMAIVPETQNCDAILQAWYPGQAGGTAVADVLFGDYNPAGRLPITFYKSMQQLPDYEDYSMKGRTYRFMTKTPLYPFGYGLSYTRFSYGKATLNQSKLTKGEKAILTIPVSNVGQRDGEEVVQVYICRPDDKEGPQKTLRGFQRVSIAKGKTQNVQIELPYDSFEWFDAATNTIRPLNGTYKILYGNSSNEKDLQTCSIQIQ</sequence>